<keyword evidence="6 9" id="KW-0662">Pyridine nucleotide biosynthesis</keyword>
<dbReference type="NCBIfam" id="NF009131">
    <property type="entry name" value="PRK12484.1"/>
    <property type="match status" value="1"/>
</dbReference>
<keyword evidence="13" id="KW-0328">Glycosyltransferase</keyword>
<dbReference type="AlphaFoldDB" id="A0A127FDG5"/>
<dbReference type="InterPro" id="IPR041619">
    <property type="entry name" value="NAPRTase_C"/>
</dbReference>
<dbReference type="SUPFAM" id="SSF54675">
    <property type="entry name" value="Nicotinate/Quinolinate PRTase N-terminal domain-like"/>
    <property type="match status" value="1"/>
</dbReference>
<proteinExistence type="inferred from homology"/>
<dbReference type="GO" id="GO:0005829">
    <property type="term" value="C:cytosol"/>
    <property type="evidence" value="ECO:0007669"/>
    <property type="project" value="TreeGrafter"/>
</dbReference>
<evidence type="ECO:0000256" key="4">
    <source>
        <dbReference type="ARBA" id="ARBA00022553"/>
    </source>
</evidence>
<accession>A0A127FDG5</accession>
<name>A0A127FDG5_STEDE</name>
<dbReference type="EC" id="6.3.4.21" evidence="3 9"/>
<dbReference type="Gene3D" id="3.20.20.70">
    <property type="entry name" value="Aldolase class I"/>
    <property type="match status" value="1"/>
</dbReference>
<evidence type="ECO:0000256" key="3">
    <source>
        <dbReference type="ARBA" id="ARBA00013236"/>
    </source>
</evidence>
<dbReference type="InterPro" id="IPR040727">
    <property type="entry name" value="NAPRTase_N"/>
</dbReference>
<dbReference type="Pfam" id="PF04095">
    <property type="entry name" value="NAPRTase"/>
    <property type="match status" value="1"/>
</dbReference>
<comment type="PTM">
    <text evidence="9">Transiently phosphorylated on a His residue during the reaction cycle. Phosphorylation strongly increases the affinity for substrates and increases the rate of nicotinate D-ribonucleotide production. Dephosphorylation regenerates the low-affinity form of the enzyme, leading to product release.</text>
</comment>
<dbReference type="Gene3D" id="3.20.140.10">
    <property type="entry name" value="nicotinate phosphoribosyltransferase"/>
    <property type="match status" value="2"/>
</dbReference>
<reference evidence="13 14" key="1">
    <citation type="submission" date="2015-06" db="EMBL/GenBank/DDBJ databases">
        <title>A Comprehensive Approach to Explore the Metabolic and Phylogenetic Diversity of Bacterial Steroid Degradation in the Environment: Testosterone as an Example.</title>
        <authorList>
            <person name="Yang F.-C."/>
            <person name="Chen Y.-L."/>
            <person name="Yu C.-P."/>
            <person name="Tang S.-L."/>
            <person name="Wang P.-H."/>
            <person name="Ismail W."/>
            <person name="Wang C.-H."/>
            <person name="Yang C.-Y."/>
            <person name="Chiang Y.-R."/>
        </authorList>
    </citation>
    <scope>NUCLEOTIDE SEQUENCE [LARGE SCALE GENOMIC DNA]</scope>
    <source>
        <strain evidence="13 14">DSM 18526</strain>
    </source>
</reference>
<evidence type="ECO:0000313" key="14">
    <source>
        <dbReference type="Proteomes" id="UP000070250"/>
    </source>
</evidence>
<gene>
    <name evidence="13" type="ORF">ACG33_15115</name>
</gene>
<keyword evidence="7 9" id="KW-0808">Transferase</keyword>
<dbReference type="PIRSF" id="PIRSF000484">
    <property type="entry name" value="NAPRT"/>
    <property type="match status" value="1"/>
</dbReference>
<keyword evidence="5 9" id="KW-0436">Ligase</keyword>
<dbReference type="GO" id="GO:0016757">
    <property type="term" value="F:glycosyltransferase activity"/>
    <property type="evidence" value="ECO:0007669"/>
    <property type="project" value="UniProtKB-KW"/>
</dbReference>
<dbReference type="InterPro" id="IPR036068">
    <property type="entry name" value="Nicotinate_pribotase-like_C"/>
</dbReference>
<evidence type="ECO:0000256" key="8">
    <source>
        <dbReference type="ARBA" id="ARBA00048668"/>
    </source>
</evidence>
<dbReference type="PANTHER" id="PTHR11098:SF1">
    <property type="entry name" value="NICOTINATE PHOSPHORIBOSYLTRANSFERASE"/>
    <property type="match status" value="1"/>
</dbReference>
<dbReference type="InterPro" id="IPR006405">
    <property type="entry name" value="Nic_PRibTrfase_pncB"/>
</dbReference>
<dbReference type="InterPro" id="IPR041525">
    <property type="entry name" value="N/Namide_PRibTrfase"/>
</dbReference>
<dbReference type="UniPathway" id="UPA00253">
    <property type="reaction ID" value="UER00457"/>
</dbReference>
<evidence type="ECO:0000259" key="11">
    <source>
        <dbReference type="Pfam" id="PF17767"/>
    </source>
</evidence>
<dbReference type="RefSeq" id="WP_066922441.1">
    <property type="nucleotide sequence ID" value="NZ_CP011971.1"/>
</dbReference>
<keyword evidence="14" id="KW-1185">Reference proteome</keyword>
<dbReference type="NCBIfam" id="NF006696">
    <property type="entry name" value="PRK09243.1-3"/>
    <property type="match status" value="1"/>
</dbReference>
<dbReference type="KEGG" id="sdf:ACG33_15115"/>
<dbReference type="InterPro" id="IPR007229">
    <property type="entry name" value="Nic_PRibTrfase-Fam"/>
</dbReference>
<evidence type="ECO:0000259" key="10">
    <source>
        <dbReference type="Pfam" id="PF04095"/>
    </source>
</evidence>
<evidence type="ECO:0000259" key="12">
    <source>
        <dbReference type="Pfam" id="PF17956"/>
    </source>
</evidence>
<comment type="catalytic activity">
    <reaction evidence="8 9">
        <text>5-phospho-alpha-D-ribose 1-diphosphate + nicotinate + ATP + H2O = nicotinate beta-D-ribonucleotide + ADP + phosphate + diphosphate</text>
        <dbReference type="Rhea" id="RHEA:36163"/>
        <dbReference type="ChEBI" id="CHEBI:15377"/>
        <dbReference type="ChEBI" id="CHEBI:30616"/>
        <dbReference type="ChEBI" id="CHEBI:32544"/>
        <dbReference type="ChEBI" id="CHEBI:33019"/>
        <dbReference type="ChEBI" id="CHEBI:43474"/>
        <dbReference type="ChEBI" id="CHEBI:57502"/>
        <dbReference type="ChEBI" id="CHEBI:58017"/>
        <dbReference type="ChEBI" id="CHEBI:456216"/>
        <dbReference type="EC" id="6.3.4.21"/>
    </reaction>
</comment>
<feature type="domain" description="Nicotinate phosphoribosyltransferase N-terminal" evidence="11">
    <location>
        <begin position="13"/>
        <end position="135"/>
    </location>
</feature>
<keyword evidence="4" id="KW-0597">Phosphoprotein</keyword>
<evidence type="ECO:0000256" key="9">
    <source>
        <dbReference type="RuleBase" id="RU365100"/>
    </source>
</evidence>
<dbReference type="InterPro" id="IPR013785">
    <property type="entry name" value="Aldolase_TIM"/>
</dbReference>
<organism evidence="13 14">
    <name type="scientific">Steroidobacter denitrificans</name>
    <dbReference type="NCBI Taxonomy" id="465721"/>
    <lineage>
        <taxon>Bacteria</taxon>
        <taxon>Pseudomonadati</taxon>
        <taxon>Pseudomonadota</taxon>
        <taxon>Gammaproteobacteria</taxon>
        <taxon>Steroidobacterales</taxon>
        <taxon>Steroidobacteraceae</taxon>
        <taxon>Steroidobacter</taxon>
    </lineage>
</organism>
<dbReference type="GO" id="GO:0004516">
    <property type="term" value="F:nicotinate phosphoribosyltransferase activity"/>
    <property type="evidence" value="ECO:0007669"/>
    <property type="project" value="UniProtKB-UniRule"/>
</dbReference>
<evidence type="ECO:0000256" key="5">
    <source>
        <dbReference type="ARBA" id="ARBA00022598"/>
    </source>
</evidence>
<dbReference type="GO" id="GO:0034355">
    <property type="term" value="P:NAD+ biosynthetic process via the salvage pathway"/>
    <property type="evidence" value="ECO:0007669"/>
    <property type="project" value="TreeGrafter"/>
</dbReference>
<dbReference type="NCBIfam" id="TIGR01513">
    <property type="entry name" value="NAPRTase_put"/>
    <property type="match status" value="1"/>
</dbReference>
<dbReference type="Pfam" id="PF17956">
    <property type="entry name" value="NAPRTase_C"/>
    <property type="match status" value="1"/>
</dbReference>
<evidence type="ECO:0000256" key="2">
    <source>
        <dbReference type="ARBA" id="ARBA00010897"/>
    </source>
</evidence>
<dbReference type="SUPFAM" id="SSF51690">
    <property type="entry name" value="Nicotinate/Quinolinate PRTase C-terminal domain-like"/>
    <property type="match status" value="1"/>
</dbReference>
<evidence type="ECO:0000256" key="1">
    <source>
        <dbReference type="ARBA" id="ARBA00004952"/>
    </source>
</evidence>
<evidence type="ECO:0000256" key="6">
    <source>
        <dbReference type="ARBA" id="ARBA00022642"/>
    </source>
</evidence>
<protein>
    <recommendedName>
        <fullName evidence="3 9">Nicotinate phosphoribosyltransferase</fullName>
        <ecNumber evidence="3 9">6.3.4.21</ecNumber>
    </recommendedName>
</protein>
<dbReference type="Proteomes" id="UP000070250">
    <property type="component" value="Chromosome"/>
</dbReference>
<sequence length="453" mass="49825">MTQRSPDWHNSALMCDLYQFTMLQAYFDRGMNDTAIFEFFVRRLPPQRNFLIAAGLDQAIDYLTGLRFSTADLDTLRSTELFGEAFLDSLQGMHFTGDVDAVPEGTAIFGNEPLLRVTAPLAEAQFVESRLINILHYQTLIASKAARCVLAAPGKQLVDFGMRRSHGAEAAILAARASYLAGFTGTATVLAKRLFGIPVFGTMAHSFIEAHDSELAAFENFARCHRGAIVLLIDTYDTETGAERVVSLTRGLAAAGIDIHSVRLDSGDLGQLAHRVRRILDEGGQTRIGIFASGGIDELEVQRLLGEGAPIDGFGIGTSLDVSSDAPALDCAYKLQEYAGIARRKRSSGKLTWPGAKQVFRHYDRRGKLTRDVLTLVDDPQPGEALLEPVMRAGRRVAPSPTLHAIRMRVEHELRRLPEDLRSLTRHAAYPVEIAPALETLAREVDRRIDLQA</sequence>
<evidence type="ECO:0000313" key="13">
    <source>
        <dbReference type="EMBL" id="AMN48403.1"/>
    </source>
</evidence>
<feature type="domain" description="Nicotinate/nicotinamide phosphoribosyltransferase" evidence="10">
    <location>
        <begin position="156"/>
        <end position="336"/>
    </location>
</feature>
<evidence type="ECO:0000256" key="7">
    <source>
        <dbReference type="ARBA" id="ARBA00022679"/>
    </source>
</evidence>
<dbReference type="PANTHER" id="PTHR11098">
    <property type="entry name" value="NICOTINATE PHOSPHORIBOSYLTRANSFERASE"/>
    <property type="match status" value="1"/>
</dbReference>
<comment type="function">
    <text evidence="9">Catalyzes the first step in the biosynthesis of NAD from nicotinic acid, the ATP-dependent synthesis of beta-nicotinate D-ribonucleotide from nicotinate and 5-phospho-D-ribose 1-phosphate.</text>
</comment>
<dbReference type="EMBL" id="CP011971">
    <property type="protein sequence ID" value="AMN48403.1"/>
    <property type="molecule type" value="Genomic_DNA"/>
</dbReference>
<feature type="domain" description="Nicotinate phosphoribosyltransferase C-terminal" evidence="12">
    <location>
        <begin position="384"/>
        <end position="441"/>
    </location>
</feature>
<dbReference type="CDD" id="cd01570">
    <property type="entry name" value="NAPRTase_A"/>
    <property type="match status" value="1"/>
</dbReference>
<dbReference type="Pfam" id="PF17767">
    <property type="entry name" value="NAPRTase_N"/>
    <property type="match status" value="1"/>
</dbReference>
<comment type="similarity">
    <text evidence="2 9">Belongs to the NAPRTase family.</text>
</comment>
<comment type="pathway">
    <text evidence="1 9">Cofactor biosynthesis; NAD(+) biosynthesis; nicotinate D-ribonucleotide from nicotinate: step 1/1.</text>
</comment>
<dbReference type="PATRIC" id="fig|465721.4.peg.3230"/>
<dbReference type="STRING" id="465721.ACG33_15115"/>
<dbReference type="OrthoDB" id="9771406at2"/>